<dbReference type="AlphaFoldDB" id="A0AAX2AEF1"/>
<evidence type="ECO:0000313" key="2">
    <source>
        <dbReference type="Proteomes" id="UP000290092"/>
    </source>
</evidence>
<dbReference type="EMBL" id="NXID01000072">
    <property type="protein sequence ID" value="RXK12932.1"/>
    <property type="molecule type" value="Genomic_DNA"/>
</dbReference>
<name>A0AAX2AEF1_9BACT</name>
<accession>A0AAX2AEF1</accession>
<organism evidence="1 2">
    <name type="scientific">Malaciobacter mytili LMG 24559</name>
    <dbReference type="NCBI Taxonomy" id="1032238"/>
    <lineage>
        <taxon>Bacteria</taxon>
        <taxon>Pseudomonadati</taxon>
        <taxon>Campylobacterota</taxon>
        <taxon>Epsilonproteobacteria</taxon>
        <taxon>Campylobacterales</taxon>
        <taxon>Arcobacteraceae</taxon>
        <taxon>Malaciobacter</taxon>
    </lineage>
</organism>
<dbReference type="RefSeq" id="WP_114840684.1">
    <property type="nucleotide sequence ID" value="NZ_CP031219.1"/>
</dbReference>
<dbReference type="KEGG" id="amyt:AMYT_0166"/>
<keyword evidence="2" id="KW-1185">Reference proteome</keyword>
<dbReference type="Proteomes" id="UP000290092">
    <property type="component" value="Unassembled WGS sequence"/>
</dbReference>
<comment type="caution">
    <text evidence="1">The sequence shown here is derived from an EMBL/GenBank/DDBJ whole genome shotgun (WGS) entry which is preliminary data.</text>
</comment>
<proteinExistence type="predicted"/>
<sequence length="113" mass="13532">MKYILLISLLFLALNAKDKIDYSNIQIEQKKLITELPKEKNYKEDDLDKYENIKQKLQEAPKHKESIVTYKNNAQEELQQPFKENHDNFKSNFKINEETKEIEKIEVEVGKKF</sequence>
<evidence type="ECO:0000313" key="1">
    <source>
        <dbReference type="EMBL" id="RXK12932.1"/>
    </source>
</evidence>
<protein>
    <submittedName>
        <fullName evidence="1">Uncharacterized protein</fullName>
    </submittedName>
</protein>
<gene>
    <name evidence="1" type="ORF">CP985_13980</name>
</gene>
<reference evidence="1 2" key="1">
    <citation type="submission" date="2017-09" db="EMBL/GenBank/DDBJ databases">
        <title>Genomics of the genus Arcobacter.</title>
        <authorList>
            <person name="Perez-Cataluna A."/>
            <person name="Figueras M.J."/>
            <person name="Salas-Masso N."/>
        </authorList>
    </citation>
    <scope>NUCLEOTIDE SEQUENCE [LARGE SCALE GENOMIC DNA]</scope>
    <source>
        <strain evidence="1 2">CECT 7386</strain>
    </source>
</reference>